<dbReference type="Proteomes" id="UP000256269">
    <property type="component" value="Unassembled WGS sequence"/>
</dbReference>
<accession>A0A3E0G5S4</accession>
<dbReference type="RefSeq" id="WP_116182117.1">
    <property type="nucleotide sequence ID" value="NZ_CP144379.1"/>
</dbReference>
<comment type="caution">
    <text evidence="1">The sequence shown here is derived from an EMBL/GenBank/DDBJ whole genome shotgun (WGS) entry which is preliminary data.</text>
</comment>
<protein>
    <submittedName>
        <fullName evidence="1">Uncharacterized protein</fullName>
    </submittedName>
</protein>
<sequence>MKEAGLRLGKRRRLASAEAEQQLVEGTTMADNPWTSRAVLELDVSAAAVFVETPERTPRLGGRWLVYDTEVWWELPDGGGYQRSVYKPDAFPGVDFTPAQ</sequence>
<organism evidence="1 2">
    <name type="scientific">Kutzneria buriramensis</name>
    <dbReference type="NCBI Taxonomy" id="1045776"/>
    <lineage>
        <taxon>Bacteria</taxon>
        <taxon>Bacillati</taxon>
        <taxon>Actinomycetota</taxon>
        <taxon>Actinomycetes</taxon>
        <taxon>Pseudonocardiales</taxon>
        <taxon>Pseudonocardiaceae</taxon>
        <taxon>Kutzneria</taxon>
    </lineage>
</organism>
<dbReference type="AlphaFoldDB" id="A0A3E0G5S4"/>
<proteinExistence type="predicted"/>
<dbReference type="EMBL" id="QUNO01000036">
    <property type="protein sequence ID" value="REH18257.1"/>
    <property type="molecule type" value="Genomic_DNA"/>
</dbReference>
<evidence type="ECO:0000313" key="1">
    <source>
        <dbReference type="EMBL" id="REH18257.1"/>
    </source>
</evidence>
<evidence type="ECO:0000313" key="2">
    <source>
        <dbReference type="Proteomes" id="UP000256269"/>
    </source>
</evidence>
<gene>
    <name evidence="1" type="ORF">BCF44_13612</name>
</gene>
<keyword evidence="2" id="KW-1185">Reference proteome</keyword>
<reference evidence="1 2" key="1">
    <citation type="submission" date="2018-08" db="EMBL/GenBank/DDBJ databases">
        <title>Genomic Encyclopedia of Archaeal and Bacterial Type Strains, Phase II (KMG-II): from individual species to whole genera.</title>
        <authorList>
            <person name="Goeker M."/>
        </authorList>
    </citation>
    <scope>NUCLEOTIDE SEQUENCE [LARGE SCALE GENOMIC DNA]</scope>
    <source>
        <strain evidence="1 2">DSM 45791</strain>
    </source>
</reference>
<dbReference type="OrthoDB" id="5209889at2"/>
<name>A0A3E0G5S4_9PSEU</name>